<keyword evidence="2 4" id="KW-0472">Membrane</keyword>
<sequence length="197" mass="21564">MASPTVAASSSRAGPTDILTAAPSPASPPRRLASAPPAVDASGSFSPDSAVDAPHFLFFSFLFCPGACLMWRGVWLCIARCSRAGARSTGFCSGCRLTRFSCKILTALSKKIFFFGAKFGTCQEVQKLRLYKNRRLMIQTSQSIGDAPYGDHFTVEGIWDLEQDSLDENCCDLRIYTNVAFSKKTIFRGKIEENHVK</sequence>
<evidence type="ECO:0000256" key="1">
    <source>
        <dbReference type="ARBA" id="ARBA00004370"/>
    </source>
</evidence>
<organism evidence="6 7">
    <name type="scientific">Sorghum bicolor</name>
    <name type="common">Sorghum</name>
    <name type="synonym">Sorghum vulgare</name>
    <dbReference type="NCBI Taxonomy" id="4558"/>
    <lineage>
        <taxon>Eukaryota</taxon>
        <taxon>Viridiplantae</taxon>
        <taxon>Streptophyta</taxon>
        <taxon>Embryophyta</taxon>
        <taxon>Tracheophyta</taxon>
        <taxon>Spermatophyta</taxon>
        <taxon>Magnoliopsida</taxon>
        <taxon>Liliopsida</taxon>
        <taxon>Poales</taxon>
        <taxon>Poaceae</taxon>
        <taxon>PACMAD clade</taxon>
        <taxon>Panicoideae</taxon>
        <taxon>Andropogonodae</taxon>
        <taxon>Andropogoneae</taxon>
        <taxon>Sorghinae</taxon>
        <taxon>Sorghum</taxon>
    </lineage>
</organism>
<reference evidence="6 7" key="1">
    <citation type="journal article" date="2009" name="Nature">
        <title>The Sorghum bicolor genome and the diversification of grasses.</title>
        <authorList>
            <person name="Paterson A.H."/>
            <person name="Bowers J.E."/>
            <person name="Bruggmann R."/>
            <person name="Dubchak I."/>
            <person name="Grimwood J."/>
            <person name="Gundlach H."/>
            <person name="Haberer G."/>
            <person name="Hellsten U."/>
            <person name="Mitros T."/>
            <person name="Poliakov A."/>
            <person name="Schmutz J."/>
            <person name="Spannagl M."/>
            <person name="Tang H."/>
            <person name="Wang X."/>
            <person name="Wicker T."/>
            <person name="Bharti A.K."/>
            <person name="Chapman J."/>
            <person name="Feltus F.A."/>
            <person name="Gowik U."/>
            <person name="Grigoriev I.V."/>
            <person name="Lyons E."/>
            <person name="Maher C.A."/>
            <person name="Martis M."/>
            <person name="Narechania A."/>
            <person name="Otillar R.P."/>
            <person name="Penning B.W."/>
            <person name="Salamov A.A."/>
            <person name="Wang Y."/>
            <person name="Zhang L."/>
            <person name="Carpita N.C."/>
            <person name="Freeling M."/>
            <person name="Gingle A.R."/>
            <person name="Hash C.T."/>
            <person name="Keller B."/>
            <person name="Klein P."/>
            <person name="Kresovich S."/>
            <person name="McCann M.C."/>
            <person name="Ming R."/>
            <person name="Peterson D.G."/>
            <person name="Mehboob-ur-Rahman"/>
            <person name="Ware D."/>
            <person name="Westhoff P."/>
            <person name="Mayer K.F."/>
            <person name="Messing J."/>
            <person name="Rokhsar D.S."/>
        </authorList>
    </citation>
    <scope>NUCLEOTIDE SEQUENCE [LARGE SCALE GENOMIC DNA]</scope>
    <source>
        <strain evidence="7">cv. BTx623</strain>
    </source>
</reference>
<evidence type="ECO:0000256" key="2">
    <source>
        <dbReference type="ARBA" id="ARBA00023136"/>
    </source>
</evidence>
<keyword evidence="4" id="KW-1133">Transmembrane helix</keyword>
<gene>
    <name evidence="6" type="ORF">SORBI_3003G176600</name>
</gene>
<feature type="compositionally biased region" description="Polar residues" evidence="3">
    <location>
        <begin position="1"/>
        <end position="13"/>
    </location>
</feature>
<accession>A0A1B6Q406</accession>
<keyword evidence="4" id="KW-0812">Transmembrane</keyword>
<dbReference type="Pfam" id="PF16016">
    <property type="entry name" value="VASt"/>
    <property type="match status" value="1"/>
</dbReference>
<comment type="subcellular location">
    <subcellularLocation>
        <location evidence="1">Membrane</location>
    </subcellularLocation>
</comment>
<dbReference type="GO" id="GO:0016020">
    <property type="term" value="C:membrane"/>
    <property type="evidence" value="ECO:0007669"/>
    <property type="project" value="UniProtKB-SubCell"/>
</dbReference>
<feature type="transmembrane region" description="Helical" evidence="4">
    <location>
        <begin position="56"/>
        <end position="78"/>
    </location>
</feature>
<evidence type="ECO:0000256" key="4">
    <source>
        <dbReference type="SAM" id="Phobius"/>
    </source>
</evidence>
<dbReference type="PANTHER" id="PTHR47666:SF1">
    <property type="entry name" value="PROTEIN VASCULAR ASSOCIATED DEATH 1, CHLOROPLASTIC"/>
    <property type="match status" value="1"/>
</dbReference>
<dbReference type="EMBL" id="CM000762">
    <property type="protein sequence ID" value="KXG32633.1"/>
    <property type="molecule type" value="Genomic_DNA"/>
</dbReference>
<evidence type="ECO:0000313" key="6">
    <source>
        <dbReference type="EMBL" id="KXG32633.1"/>
    </source>
</evidence>
<feature type="domain" description="VASt" evidence="5">
    <location>
        <begin position="42"/>
        <end position="197"/>
    </location>
</feature>
<protein>
    <recommendedName>
        <fullName evidence="5">VASt domain-containing protein</fullName>
    </recommendedName>
</protein>
<feature type="region of interest" description="Disordered" evidence="3">
    <location>
        <begin position="1"/>
        <end position="39"/>
    </location>
</feature>
<dbReference type="AlphaFoldDB" id="A0A1B6Q406"/>
<keyword evidence="7" id="KW-1185">Reference proteome</keyword>
<proteinExistence type="predicted"/>
<dbReference type="InterPro" id="IPR031968">
    <property type="entry name" value="VASt"/>
</dbReference>
<feature type="compositionally biased region" description="Low complexity" evidence="3">
    <location>
        <begin position="21"/>
        <end position="38"/>
    </location>
</feature>
<dbReference type="PROSITE" id="PS51778">
    <property type="entry name" value="VAST"/>
    <property type="match status" value="1"/>
</dbReference>
<dbReference type="Proteomes" id="UP000000768">
    <property type="component" value="Chromosome 3"/>
</dbReference>
<dbReference type="InParanoid" id="A0A1B6Q406"/>
<evidence type="ECO:0000259" key="5">
    <source>
        <dbReference type="PROSITE" id="PS51778"/>
    </source>
</evidence>
<evidence type="ECO:0000256" key="3">
    <source>
        <dbReference type="SAM" id="MobiDB-lite"/>
    </source>
</evidence>
<dbReference type="Gramene" id="KXG32633">
    <property type="protein sequence ID" value="KXG32633"/>
    <property type="gene ID" value="SORBI_3003G176600"/>
</dbReference>
<evidence type="ECO:0000313" key="7">
    <source>
        <dbReference type="Proteomes" id="UP000000768"/>
    </source>
</evidence>
<dbReference type="PANTHER" id="PTHR47666">
    <property type="entry name" value="PROTEIN VASCULAR ASSOCIATED DEATH 1, CHLOROPLASTIC"/>
    <property type="match status" value="1"/>
</dbReference>
<reference evidence="7" key="2">
    <citation type="journal article" date="2018" name="Plant J.">
        <title>The Sorghum bicolor reference genome: improved assembly, gene annotations, a transcriptome atlas, and signatures of genome organization.</title>
        <authorList>
            <person name="McCormick R.F."/>
            <person name="Truong S.K."/>
            <person name="Sreedasyam A."/>
            <person name="Jenkins J."/>
            <person name="Shu S."/>
            <person name="Sims D."/>
            <person name="Kennedy M."/>
            <person name="Amirebrahimi M."/>
            <person name="Weers B.D."/>
            <person name="McKinley B."/>
            <person name="Mattison A."/>
            <person name="Morishige D.T."/>
            <person name="Grimwood J."/>
            <person name="Schmutz J."/>
            <person name="Mullet J.E."/>
        </authorList>
    </citation>
    <scope>NUCLEOTIDE SEQUENCE [LARGE SCALE GENOMIC DNA]</scope>
    <source>
        <strain evidence="7">cv. BTx623</strain>
    </source>
</reference>
<name>A0A1B6Q406_SORBI</name>